<evidence type="ECO:0000256" key="1">
    <source>
        <dbReference type="ARBA" id="ARBA00004418"/>
    </source>
</evidence>
<dbReference type="CDD" id="cd08497">
    <property type="entry name" value="MbnE-like"/>
    <property type="match status" value="1"/>
</dbReference>
<dbReference type="GO" id="GO:1904680">
    <property type="term" value="F:peptide transmembrane transporter activity"/>
    <property type="evidence" value="ECO:0007669"/>
    <property type="project" value="TreeGrafter"/>
</dbReference>
<evidence type="ECO:0000256" key="2">
    <source>
        <dbReference type="ARBA" id="ARBA00005695"/>
    </source>
</evidence>
<proteinExistence type="inferred from homology"/>
<comment type="caution">
    <text evidence="6">The sequence shown here is derived from an EMBL/GenBank/DDBJ whole genome shotgun (WGS) entry which is preliminary data.</text>
</comment>
<dbReference type="PIRSF" id="PIRSF002741">
    <property type="entry name" value="MppA"/>
    <property type="match status" value="1"/>
</dbReference>
<organism evidence="6 7">
    <name type="scientific">Oharaeibacter diazotrophicus</name>
    <dbReference type="NCBI Taxonomy" id="1920512"/>
    <lineage>
        <taxon>Bacteria</taxon>
        <taxon>Pseudomonadati</taxon>
        <taxon>Pseudomonadota</taxon>
        <taxon>Alphaproteobacteria</taxon>
        <taxon>Hyphomicrobiales</taxon>
        <taxon>Pleomorphomonadaceae</taxon>
        <taxon>Oharaeibacter</taxon>
    </lineage>
</organism>
<dbReference type="RefSeq" id="WP_245515626.1">
    <property type="nucleotide sequence ID" value="NZ_BSPM01000008.1"/>
</dbReference>
<dbReference type="GO" id="GO:0043190">
    <property type="term" value="C:ATP-binding cassette (ABC) transporter complex"/>
    <property type="evidence" value="ECO:0007669"/>
    <property type="project" value="InterPro"/>
</dbReference>
<dbReference type="Pfam" id="PF00496">
    <property type="entry name" value="SBP_bac_5"/>
    <property type="match status" value="1"/>
</dbReference>
<name>A0A4R6RJX5_9HYPH</name>
<gene>
    <name evidence="6" type="ORF">EDD54_0763</name>
</gene>
<evidence type="ECO:0000313" key="7">
    <source>
        <dbReference type="Proteomes" id="UP000294547"/>
    </source>
</evidence>
<evidence type="ECO:0000259" key="5">
    <source>
        <dbReference type="Pfam" id="PF00496"/>
    </source>
</evidence>
<dbReference type="PANTHER" id="PTHR30290">
    <property type="entry name" value="PERIPLASMIC BINDING COMPONENT OF ABC TRANSPORTER"/>
    <property type="match status" value="1"/>
</dbReference>
<dbReference type="PANTHER" id="PTHR30290:SF64">
    <property type="entry name" value="ABC TRANSPORTER PERIPLASMIC BINDING PROTEIN"/>
    <property type="match status" value="1"/>
</dbReference>
<feature type="chain" id="PRO_5020684921" evidence="4">
    <location>
        <begin position="27"/>
        <end position="604"/>
    </location>
</feature>
<comment type="similarity">
    <text evidence="2">Belongs to the bacterial solute-binding protein 5 family.</text>
</comment>
<dbReference type="SUPFAM" id="SSF53850">
    <property type="entry name" value="Periplasmic binding protein-like II"/>
    <property type="match status" value="1"/>
</dbReference>
<dbReference type="AlphaFoldDB" id="A0A4R6RJX5"/>
<evidence type="ECO:0000313" key="6">
    <source>
        <dbReference type="EMBL" id="TDP86879.1"/>
    </source>
</evidence>
<sequence>MLSAVRRLAVALAAALPLLAGASALAAPAHGIAMHGDPALPAGFDHLPYANPDAPKGGRLRLGFTGTFDSLNPFIVKGNAPRGLHDALYGSNVWDTLLTRSADEPFSLYGLLAETVDVPDDRSWVEFQLRPEARFSDGTPLTVDDVIFTVDLLKSKGRPIYRTRFAKVASLDKVGERGIRFVFGDGADRELPLLIGLTPIFSHLKTDPATFEKSGYAAPLGAGPYVIAEVDPGARVLLKRNPDYWGRNLPIKRGVDNFDEISIEYFGDQTAYFEAFKKGEFDMLLEADPGRWATGYGFAAAKDGRVALEELPNGSPRNMIGFVFNTRREQFRDIRVRQALVRLFDGEWIVRNLYHGAFARTGSYFQGTALSALGVPADEAERALLAPYADAVDPVVMEGTWQVPKSDGSGRDRKALREALDLLRAAGWTLKDGKLVDAAGKPFSFEFMAKSPDEERIALAWQPTLKLLGIDMRVRTVDSTQYYDRQKTFDFDMLQMVWLSSLSPGNEQGNRWSSAAATTEGSFNYPGVASPGVDAMIDALLAARERKDFEAAVRALDRLLISGVYCVPLFHMPKDLVARWTRVARPDKVALTGIQPTTWWASKP</sequence>
<dbReference type="EMBL" id="SNXY01000006">
    <property type="protein sequence ID" value="TDP86879.1"/>
    <property type="molecule type" value="Genomic_DNA"/>
</dbReference>
<accession>A0A4R6RJX5</accession>
<dbReference type="Proteomes" id="UP000294547">
    <property type="component" value="Unassembled WGS sequence"/>
</dbReference>
<reference evidence="6 7" key="1">
    <citation type="submission" date="2019-03" db="EMBL/GenBank/DDBJ databases">
        <title>Genomic Encyclopedia of Type Strains, Phase IV (KMG-IV): sequencing the most valuable type-strain genomes for metagenomic binning, comparative biology and taxonomic classification.</title>
        <authorList>
            <person name="Goeker M."/>
        </authorList>
    </citation>
    <scope>NUCLEOTIDE SEQUENCE [LARGE SCALE GENOMIC DNA]</scope>
    <source>
        <strain evidence="6 7">DSM 102969</strain>
    </source>
</reference>
<dbReference type="GO" id="GO:0030288">
    <property type="term" value="C:outer membrane-bounded periplasmic space"/>
    <property type="evidence" value="ECO:0007669"/>
    <property type="project" value="TreeGrafter"/>
</dbReference>
<comment type="subcellular location">
    <subcellularLocation>
        <location evidence="1">Periplasm</location>
    </subcellularLocation>
</comment>
<dbReference type="GO" id="GO:0015833">
    <property type="term" value="P:peptide transport"/>
    <property type="evidence" value="ECO:0007669"/>
    <property type="project" value="TreeGrafter"/>
</dbReference>
<dbReference type="InterPro" id="IPR030678">
    <property type="entry name" value="Peptide/Ni-bd"/>
</dbReference>
<dbReference type="Gene3D" id="3.10.105.10">
    <property type="entry name" value="Dipeptide-binding Protein, Domain 3"/>
    <property type="match status" value="1"/>
</dbReference>
<dbReference type="InterPro" id="IPR039424">
    <property type="entry name" value="SBP_5"/>
</dbReference>
<feature type="signal peptide" evidence="4">
    <location>
        <begin position="1"/>
        <end position="26"/>
    </location>
</feature>
<keyword evidence="7" id="KW-1185">Reference proteome</keyword>
<dbReference type="InterPro" id="IPR000914">
    <property type="entry name" value="SBP_5_dom"/>
</dbReference>
<evidence type="ECO:0000256" key="3">
    <source>
        <dbReference type="ARBA" id="ARBA00022729"/>
    </source>
</evidence>
<dbReference type="GO" id="GO:0042884">
    <property type="term" value="P:microcin transport"/>
    <property type="evidence" value="ECO:0007669"/>
    <property type="project" value="TreeGrafter"/>
</dbReference>
<protein>
    <submittedName>
        <fullName evidence="6">Peptide/nickel transport system substrate-binding protein</fullName>
    </submittedName>
</protein>
<evidence type="ECO:0000256" key="4">
    <source>
        <dbReference type="SAM" id="SignalP"/>
    </source>
</evidence>
<feature type="domain" description="Solute-binding protein family 5" evidence="5">
    <location>
        <begin position="109"/>
        <end position="516"/>
    </location>
</feature>
<dbReference type="Gene3D" id="3.40.190.10">
    <property type="entry name" value="Periplasmic binding protein-like II"/>
    <property type="match status" value="1"/>
</dbReference>
<keyword evidence="3 4" id="KW-0732">Signal</keyword>